<comment type="caution">
    <text evidence="1">The sequence shown here is derived from an EMBL/GenBank/DDBJ whole genome shotgun (WGS) entry which is preliminary data.</text>
</comment>
<evidence type="ECO:0000313" key="1">
    <source>
        <dbReference type="EMBL" id="GGG20975.1"/>
    </source>
</evidence>
<sequence length="66" mass="7357">MILSNIQADDPFTLPDTINGKIHYTFGNLIKGVKVRTDDEINIEIIYEVNGVTNHKTGTAKLKNLT</sequence>
<proteinExistence type="predicted"/>
<protein>
    <submittedName>
        <fullName evidence="1">Uncharacterized protein</fullName>
    </submittedName>
</protein>
<keyword evidence="2" id="KW-1185">Reference proteome</keyword>
<evidence type="ECO:0000313" key="2">
    <source>
        <dbReference type="Proteomes" id="UP000608420"/>
    </source>
</evidence>
<name>A0ABQ1WAF7_9BACL</name>
<accession>A0ABQ1WAF7</accession>
<dbReference type="Proteomes" id="UP000608420">
    <property type="component" value="Unassembled WGS sequence"/>
</dbReference>
<reference evidence="2" key="1">
    <citation type="journal article" date="2019" name="Int. J. Syst. Evol. Microbiol.">
        <title>The Global Catalogue of Microorganisms (GCM) 10K type strain sequencing project: providing services to taxonomists for standard genome sequencing and annotation.</title>
        <authorList>
            <consortium name="The Broad Institute Genomics Platform"/>
            <consortium name="The Broad Institute Genome Sequencing Center for Infectious Disease"/>
            <person name="Wu L."/>
            <person name="Ma J."/>
        </authorList>
    </citation>
    <scope>NUCLEOTIDE SEQUENCE [LARGE SCALE GENOMIC DNA]</scope>
    <source>
        <strain evidence="2">CGMCC 1.15420</strain>
    </source>
</reference>
<dbReference type="RefSeq" id="WP_120464313.1">
    <property type="nucleotide sequence ID" value="NZ_BMIW01000112.1"/>
</dbReference>
<organism evidence="1 2">
    <name type="scientific">Paenibacillus aceti</name>
    <dbReference type="NCBI Taxonomy" id="1820010"/>
    <lineage>
        <taxon>Bacteria</taxon>
        <taxon>Bacillati</taxon>
        <taxon>Bacillota</taxon>
        <taxon>Bacilli</taxon>
        <taxon>Bacillales</taxon>
        <taxon>Paenibacillaceae</taxon>
        <taxon>Paenibacillus</taxon>
    </lineage>
</organism>
<gene>
    <name evidence="1" type="ORF">GCM10010913_49020</name>
</gene>
<dbReference type="EMBL" id="BMIW01000112">
    <property type="protein sequence ID" value="GGG20975.1"/>
    <property type="molecule type" value="Genomic_DNA"/>
</dbReference>